<dbReference type="PANTHER" id="PTHR30614">
    <property type="entry name" value="MEMBRANE COMPONENT OF AMINO ACID ABC TRANSPORTER"/>
    <property type="match status" value="1"/>
</dbReference>
<evidence type="ECO:0000256" key="4">
    <source>
        <dbReference type="ARBA" id="ARBA00022475"/>
    </source>
</evidence>
<name>B3T0L9_9ZZZZ</name>
<evidence type="ECO:0000256" key="6">
    <source>
        <dbReference type="ARBA" id="ARBA00022970"/>
    </source>
</evidence>
<gene>
    <name evidence="11" type="ORF">ALOHA_HF4000005K23ctg1g15</name>
</gene>
<comment type="subcellular location">
    <subcellularLocation>
        <location evidence="1">Cell membrane</location>
        <topology evidence="1">Multi-pass membrane protein</topology>
    </subcellularLocation>
</comment>
<feature type="transmembrane region" description="Helical" evidence="9">
    <location>
        <begin position="184"/>
        <end position="204"/>
    </location>
</feature>
<proteinExistence type="inferred from homology"/>
<keyword evidence="8 9" id="KW-0472">Membrane</keyword>
<feature type="domain" description="ABC transmembrane type-1" evidence="10">
    <location>
        <begin position="90"/>
        <end position="387"/>
    </location>
</feature>
<dbReference type="Gene3D" id="1.10.3720.10">
    <property type="entry name" value="MetI-like"/>
    <property type="match status" value="1"/>
</dbReference>
<evidence type="ECO:0000256" key="2">
    <source>
        <dbReference type="ARBA" id="ARBA00010072"/>
    </source>
</evidence>
<evidence type="ECO:0000313" key="11">
    <source>
        <dbReference type="EMBL" id="ABZ06128.1"/>
    </source>
</evidence>
<evidence type="ECO:0000256" key="8">
    <source>
        <dbReference type="ARBA" id="ARBA00023136"/>
    </source>
</evidence>
<dbReference type="InterPro" id="IPR043429">
    <property type="entry name" value="ArtM/GltK/GlnP/TcyL/YhdX-like"/>
</dbReference>
<dbReference type="GO" id="GO:0006865">
    <property type="term" value="P:amino acid transport"/>
    <property type="evidence" value="ECO:0007669"/>
    <property type="project" value="UniProtKB-KW"/>
</dbReference>
<keyword evidence="6" id="KW-0029">Amino-acid transport</keyword>
<evidence type="ECO:0000256" key="1">
    <source>
        <dbReference type="ARBA" id="ARBA00004651"/>
    </source>
</evidence>
<dbReference type="InterPro" id="IPR000515">
    <property type="entry name" value="MetI-like"/>
</dbReference>
<protein>
    <submittedName>
        <fullName evidence="11">Putative binding-protein-dependent transport system inner membrane component</fullName>
    </submittedName>
</protein>
<keyword evidence="4" id="KW-1003">Cell membrane</keyword>
<feature type="transmembrane region" description="Helical" evidence="9">
    <location>
        <begin position="132"/>
        <end position="153"/>
    </location>
</feature>
<feature type="transmembrane region" description="Helical" evidence="9">
    <location>
        <begin position="341"/>
        <end position="362"/>
    </location>
</feature>
<dbReference type="InterPro" id="IPR010065">
    <property type="entry name" value="AA_ABC_transptr_permease_3TM"/>
</dbReference>
<dbReference type="PROSITE" id="PS50928">
    <property type="entry name" value="ABC_TM1"/>
    <property type="match status" value="1"/>
</dbReference>
<dbReference type="GO" id="GO:0022857">
    <property type="term" value="F:transmembrane transporter activity"/>
    <property type="evidence" value="ECO:0007669"/>
    <property type="project" value="InterPro"/>
</dbReference>
<dbReference type="GO" id="GO:0005886">
    <property type="term" value="C:plasma membrane"/>
    <property type="evidence" value="ECO:0007669"/>
    <property type="project" value="UniProtKB-SubCell"/>
</dbReference>
<feature type="transmembrane region" description="Helical" evidence="9">
    <location>
        <begin position="260"/>
        <end position="283"/>
    </location>
</feature>
<dbReference type="NCBIfam" id="TIGR01726">
    <property type="entry name" value="HEQRo_perm_3TM"/>
    <property type="match status" value="1"/>
</dbReference>
<sequence length="399" mass="44852">MNLKSTTSSISDFFYARPKLKYYLPQALVVFFIVFIFGYFSYNAQVNMDNRGIDFGLRFLGEESSFDIQFTPFVEYDGTKSYATAYLVGLINTIIVSLVGIFFATILGVVVGISRLSPNYLIAKMSEIYVEIFRNVPLLLQLFFWYFTALRALPLPKDAISFFDVSFLSIKGFYVPRFIWTNGSLFFVSIIASIIVIFFLLRFFKKKQEQTGKQYPKFFISLTIITVLPFLTFLIGGVSLDFEYPELKQLSKTIYNFKGGISIIPELMALALALSLYTATFIAECVRAGIEGISRGQKEAAASIGLTPGQALKLVIMPQALRIIIPPTTNQYLNLTKNSSLAAAIAYPDIVLVFAGTALMQTGRAIEIISITMLTYLTLSISISIFMNWYNKKIAIKEK</sequence>
<comment type="similarity">
    <text evidence="2">Belongs to the binding-protein-dependent transport system permease family. HisMQ subfamily.</text>
</comment>
<feature type="transmembrane region" description="Helical" evidence="9">
    <location>
        <begin position="216"/>
        <end position="240"/>
    </location>
</feature>
<keyword evidence="5 9" id="KW-0812">Transmembrane</keyword>
<feature type="transmembrane region" description="Helical" evidence="9">
    <location>
        <begin position="85"/>
        <end position="111"/>
    </location>
</feature>
<dbReference type="InterPro" id="IPR035906">
    <property type="entry name" value="MetI-like_sf"/>
</dbReference>
<dbReference type="PANTHER" id="PTHR30614:SF37">
    <property type="entry name" value="AMINO-ACID ABC TRANSPORTER PERMEASE PROTEIN YHDX-RELATED"/>
    <property type="match status" value="1"/>
</dbReference>
<dbReference type="EMBL" id="EU016567">
    <property type="protein sequence ID" value="ABZ06128.1"/>
    <property type="molecule type" value="Genomic_DNA"/>
</dbReference>
<dbReference type="SUPFAM" id="SSF161098">
    <property type="entry name" value="MetI-like"/>
    <property type="match status" value="1"/>
</dbReference>
<keyword evidence="7 9" id="KW-1133">Transmembrane helix</keyword>
<evidence type="ECO:0000259" key="10">
    <source>
        <dbReference type="PROSITE" id="PS50928"/>
    </source>
</evidence>
<dbReference type="CDD" id="cd06261">
    <property type="entry name" value="TM_PBP2"/>
    <property type="match status" value="2"/>
</dbReference>
<feature type="transmembrane region" description="Helical" evidence="9">
    <location>
        <begin position="20"/>
        <end position="42"/>
    </location>
</feature>
<evidence type="ECO:0000256" key="7">
    <source>
        <dbReference type="ARBA" id="ARBA00022989"/>
    </source>
</evidence>
<keyword evidence="3" id="KW-0813">Transport</keyword>
<evidence type="ECO:0000256" key="3">
    <source>
        <dbReference type="ARBA" id="ARBA00022448"/>
    </source>
</evidence>
<evidence type="ECO:0000256" key="5">
    <source>
        <dbReference type="ARBA" id="ARBA00022692"/>
    </source>
</evidence>
<organism evidence="11">
    <name type="scientific">uncultured marine microorganism HF4000_005K23</name>
    <dbReference type="NCBI Taxonomy" id="455508"/>
    <lineage>
        <taxon>unclassified sequences</taxon>
        <taxon>environmental samples</taxon>
    </lineage>
</organism>
<feature type="transmembrane region" description="Helical" evidence="9">
    <location>
        <begin position="368"/>
        <end position="390"/>
    </location>
</feature>
<evidence type="ECO:0000256" key="9">
    <source>
        <dbReference type="SAM" id="Phobius"/>
    </source>
</evidence>
<accession>B3T0L9</accession>
<dbReference type="AlphaFoldDB" id="B3T0L9"/>
<reference evidence="11" key="1">
    <citation type="journal article" date="2008" name="ISME J.">
        <title>Genomic patterns of recombination, clonal divergence and environment in marine microbial populations.</title>
        <authorList>
            <person name="Konstantinidis K.T."/>
            <person name="Delong E.F."/>
        </authorList>
    </citation>
    <scope>NUCLEOTIDE SEQUENCE</scope>
</reference>